<dbReference type="EMBL" id="CP001618">
    <property type="protein sequence ID" value="ACQ82056.1"/>
    <property type="molecule type" value="Genomic_DNA"/>
</dbReference>
<evidence type="ECO:0000256" key="1">
    <source>
        <dbReference type="ARBA" id="ARBA00004651"/>
    </source>
</evidence>
<evidence type="ECO:0000256" key="5">
    <source>
        <dbReference type="ARBA" id="ARBA00022692"/>
    </source>
</evidence>
<keyword evidence="5 9" id="KW-0812">Transmembrane</keyword>
<dbReference type="AlphaFoldDB" id="C5C4D2"/>
<dbReference type="GO" id="GO:0005886">
    <property type="term" value="C:plasma membrane"/>
    <property type="evidence" value="ECO:0007669"/>
    <property type="project" value="UniProtKB-SubCell"/>
</dbReference>
<evidence type="ECO:0000256" key="7">
    <source>
        <dbReference type="ARBA" id="ARBA00023136"/>
    </source>
</evidence>
<dbReference type="RefSeq" id="WP_015884293.1">
    <property type="nucleotide sequence ID" value="NC_012669.1"/>
</dbReference>
<dbReference type="OrthoDB" id="3733837at2"/>
<evidence type="ECO:0000313" key="11">
    <source>
        <dbReference type="Proteomes" id="UP000007962"/>
    </source>
</evidence>
<protein>
    <submittedName>
        <fullName evidence="10">Multiple resistance and pH regulation protein F</fullName>
    </submittedName>
</protein>
<dbReference type="STRING" id="471853.Bcav_3814"/>
<accession>C5C4D2</accession>
<evidence type="ECO:0000256" key="2">
    <source>
        <dbReference type="ARBA" id="ARBA00009212"/>
    </source>
</evidence>
<reference evidence="10 11" key="1">
    <citation type="journal article" date="2009" name="Stand. Genomic Sci.">
        <title>Complete genome sequence of Beutenbergia cavernae type strain (HKI 0122).</title>
        <authorList>
            <person name="Land M."/>
            <person name="Pukall R."/>
            <person name="Abt B."/>
            <person name="Goker M."/>
            <person name="Rohde M."/>
            <person name="Glavina Del Rio T."/>
            <person name="Tice H."/>
            <person name="Copeland A."/>
            <person name="Cheng J.F."/>
            <person name="Lucas S."/>
            <person name="Chen F."/>
            <person name="Nolan M."/>
            <person name="Bruce D."/>
            <person name="Goodwin L."/>
            <person name="Pitluck S."/>
            <person name="Ivanova N."/>
            <person name="Mavromatis K."/>
            <person name="Ovchinnikova G."/>
            <person name="Pati A."/>
            <person name="Chen A."/>
            <person name="Palaniappan K."/>
            <person name="Hauser L."/>
            <person name="Chang Y.J."/>
            <person name="Jefferies C.C."/>
            <person name="Saunders E."/>
            <person name="Brettin T."/>
            <person name="Detter J.C."/>
            <person name="Han C."/>
            <person name="Chain P."/>
            <person name="Bristow J."/>
            <person name="Eisen J.A."/>
            <person name="Markowitz V."/>
            <person name="Hugenholtz P."/>
            <person name="Kyrpides N.C."/>
            <person name="Klenk H.P."/>
            <person name="Lapidus A."/>
        </authorList>
    </citation>
    <scope>NUCLEOTIDE SEQUENCE [LARGE SCALE GENOMIC DNA]</scope>
    <source>
        <strain evidence="11">ATCC BAA-8 / DSM 12333 / NBRC 16432</strain>
    </source>
</reference>
<comment type="subcellular location">
    <subcellularLocation>
        <location evidence="1">Cell membrane</location>
        <topology evidence="1">Multi-pass membrane protein</topology>
    </subcellularLocation>
</comment>
<feature type="region of interest" description="Disordered" evidence="8">
    <location>
        <begin position="93"/>
        <end position="117"/>
    </location>
</feature>
<evidence type="ECO:0000256" key="3">
    <source>
        <dbReference type="ARBA" id="ARBA00022448"/>
    </source>
</evidence>
<keyword evidence="4" id="KW-1003">Cell membrane</keyword>
<keyword evidence="6 9" id="KW-1133">Transmembrane helix</keyword>
<evidence type="ECO:0000256" key="6">
    <source>
        <dbReference type="ARBA" id="ARBA00022989"/>
    </source>
</evidence>
<organism evidence="10 11">
    <name type="scientific">Beutenbergia cavernae (strain ATCC BAA-8 / DSM 12333 / CCUG 43141 / JCM 11478 / NBRC 16432 / NCIMB 13614 / HKI 0122)</name>
    <dbReference type="NCBI Taxonomy" id="471853"/>
    <lineage>
        <taxon>Bacteria</taxon>
        <taxon>Bacillati</taxon>
        <taxon>Actinomycetota</taxon>
        <taxon>Actinomycetes</taxon>
        <taxon>Micrococcales</taxon>
        <taxon>Beutenbergiaceae</taxon>
        <taxon>Beutenbergia</taxon>
    </lineage>
</organism>
<feature type="transmembrane region" description="Helical" evidence="9">
    <location>
        <begin position="34"/>
        <end position="54"/>
    </location>
</feature>
<gene>
    <name evidence="10" type="ordered locus">Bcav_3814</name>
</gene>
<dbReference type="GO" id="GO:0015385">
    <property type="term" value="F:sodium:proton antiporter activity"/>
    <property type="evidence" value="ECO:0007669"/>
    <property type="project" value="TreeGrafter"/>
</dbReference>
<feature type="transmembrane region" description="Helical" evidence="9">
    <location>
        <begin position="60"/>
        <end position="83"/>
    </location>
</feature>
<evidence type="ECO:0000313" key="10">
    <source>
        <dbReference type="EMBL" id="ACQ82056.1"/>
    </source>
</evidence>
<proteinExistence type="inferred from homology"/>
<dbReference type="PANTHER" id="PTHR34702:SF1">
    <property type="entry name" value="NA(+)_H(+) ANTIPORTER SUBUNIT F"/>
    <property type="match status" value="1"/>
</dbReference>
<keyword evidence="11" id="KW-1185">Reference proteome</keyword>
<dbReference type="HOGENOM" id="CLU_125825_3_0_11"/>
<dbReference type="InterPro" id="IPR007208">
    <property type="entry name" value="MrpF/PhaF-like"/>
</dbReference>
<name>C5C4D2_BEUC1</name>
<evidence type="ECO:0000256" key="9">
    <source>
        <dbReference type="SAM" id="Phobius"/>
    </source>
</evidence>
<evidence type="ECO:0000256" key="8">
    <source>
        <dbReference type="SAM" id="MobiDB-lite"/>
    </source>
</evidence>
<feature type="compositionally biased region" description="Basic and acidic residues" evidence="8">
    <location>
        <begin position="93"/>
        <end position="111"/>
    </location>
</feature>
<dbReference type="KEGG" id="bcv:Bcav_3814"/>
<dbReference type="Proteomes" id="UP000007962">
    <property type="component" value="Chromosome"/>
</dbReference>
<comment type="similarity">
    <text evidence="2">Belongs to the CPA3 antiporters (TC 2.A.63) subunit F family.</text>
</comment>
<dbReference type="Pfam" id="PF04066">
    <property type="entry name" value="MrpF_PhaF"/>
    <property type="match status" value="1"/>
</dbReference>
<keyword evidence="3" id="KW-0813">Transport</keyword>
<keyword evidence="7 9" id="KW-0472">Membrane</keyword>
<feature type="transmembrane region" description="Helical" evidence="9">
    <location>
        <begin position="5"/>
        <end position="22"/>
    </location>
</feature>
<sequence>MSVWVMVACGLMVTVGAVLALSRIERGPSMLDRIVAVDVLVATVLATMILVSAWTHRTDLVPVMVVLTLVGFVGSVSIARFAATESDEERRILTAEEIEAERQRADARGSDVEEEES</sequence>
<evidence type="ECO:0000256" key="4">
    <source>
        <dbReference type="ARBA" id="ARBA00022475"/>
    </source>
</evidence>
<dbReference type="eggNOG" id="COG2212">
    <property type="taxonomic scope" value="Bacteria"/>
</dbReference>
<dbReference type="PANTHER" id="PTHR34702">
    <property type="entry name" value="NA(+)/H(+) ANTIPORTER SUBUNIT F1"/>
    <property type="match status" value="1"/>
</dbReference>